<feature type="transmembrane region" description="Helical" evidence="1">
    <location>
        <begin position="74"/>
        <end position="93"/>
    </location>
</feature>
<name>A0A238WCY6_9RHOB</name>
<organism evidence="2 3">
    <name type="scientific">Puniceibacterium sediminis</name>
    <dbReference type="NCBI Taxonomy" id="1608407"/>
    <lineage>
        <taxon>Bacteria</taxon>
        <taxon>Pseudomonadati</taxon>
        <taxon>Pseudomonadota</taxon>
        <taxon>Alphaproteobacteria</taxon>
        <taxon>Rhodobacterales</taxon>
        <taxon>Paracoccaceae</taxon>
        <taxon>Puniceibacterium</taxon>
    </lineage>
</organism>
<dbReference type="Proteomes" id="UP000198417">
    <property type="component" value="Unassembled WGS sequence"/>
</dbReference>
<dbReference type="RefSeq" id="WP_089269925.1">
    <property type="nucleotide sequence ID" value="NZ_FZNN01000005.1"/>
</dbReference>
<keyword evidence="1" id="KW-0472">Membrane</keyword>
<accession>A0A238WCY6</accession>
<evidence type="ECO:0000256" key="1">
    <source>
        <dbReference type="SAM" id="Phobius"/>
    </source>
</evidence>
<dbReference type="AlphaFoldDB" id="A0A238WCY6"/>
<sequence length="96" mass="11165">MFTFAWWLNLATFAGIAILAVPVWSLNSRKRKLHQVRQADQSAEDDSDFRSKTRKILKDMHEKDVAGWRWRDHFCLLVGYVLLLGSAFLRVLFPTG</sequence>
<gene>
    <name evidence="2" type="ORF">SAMN06265370_105117</name>
</gene>
<dbReference type="OrthoDB" id="7874246at2"/>
<evidence type="ECO:0000313" key="3">
    <source>
        <dbReference type="Proteomes" id="UP000198417"/>
    </source>
</evidence>
<proteinExistence type="predicted"/>
<feature type="transmembrane region" description="Helical" evidence="1">
    <location>
        <begin position="6"/>
        <end position="27"/>
    </location>
</feature>
<reference evidence="2 3" key="1">
    <citation type="submission" date="2017-06" db="EMBL/GenBank/DDBJ databases">
        <authorList>
            <person name="Kim H.J."/>
            <person name="Triplett B.A."/>
        </authorList>
    </citation>
    <scope>NUCLEOTIDE SEQUENCE [LARGE SCALE GENOMIC DNA]</scope>
    <source>
        <strain evidence="2 3">DSM 29052</strain>
    </source>
</reference>
<protein>
    <submittedName>
        <fullName evidence="2">Uncharacterized protein</fullName>
    </submittedName>
</protein>
<keyword evidence="1" id="KW-1133">Transmembrane helix</keyword>
<evidence type="ECO:0000313" key="2">
    <source>
        <dbReference type="EMBL" id="SNR44446.1"/>
    </source>
</evidence>
<keyword evidence="3" id="KW-1185">Reference proteome</keyword>
<keyword evidence="1" id="KW-0812">Transmembrane</keyword>
<dbReference type="EMBL" id="FZNN01000005">
    <property type="protein sequence ID" value="SNR44446.1"/>
    <property type="molecule type" value="Genomic_DNA"/>
</dbReference>